<keyword evidence="13" id="KW-1185">Reference proteome</keyword>
<reference evidence="12" key="1">
    <citation type="journal article" date="2020" name="Stud. Mycol.">
        <title>101 Dothideomycetes genomes: a test case for predicting lifestyles and emergence of pathogens.</title>
        <authorList>
            <person name="Haridas S."/>
            <person name="Albert R."/>
            <person name="Binder M."/>
            <person name="Bloem J."/>
            <person name="Labutti K."/>
            <person name="Salamov A."/>
            <person name="Andreopoulos B."/>
            <person name="Baker S."/>
            <person name="Barry K."/>
            <person name="Bills G."/>
            <person name="Bluhm B."/>
            <person name="Cannon C."/>
            <person name="Castanera R."/>
            <person name="Culley D."/>
            <person name="Daum C."/>
            <person name="Ezra D."/>
            <person name="Gonzalez J."/>
            <person name="Henrissat B."/>
            <person name="Kuo A."/>
            <person name="Liang C."/>
            <person name="Lipzen A."/>
            <person name="Lutzoni F."/>
            <person name="Magnuson J."/>
            <person name="Mondo S."/>
            <person name="Nolan M."/>
            <person name="Ohm R."/>
            <person name="Pangilinan J."/>
            <person name="Park H.-J."/>
            <person name="Ramirez L."/>
            <person name="Alfaro M."/>
            <person name="Sun H."/>
            <person name="Tritt A."/>
            <person name="Yoshinaga Y."/>
            <person name="Zwiers L.-H."/>
            <person name="Turgeon B."/>
            <person name="Goodwin S."/>
            <person name="Spatafora J."/>
            <person name="Crous P."/>
            <person name="Grigoriev I."/>
        </authorList>
    </citation>
    <scope>NUCLEOTIDE SEQUENCE</scope>
    <source>
        <strain evidence="12">CBS 122367</strain>
    </source>
</reference>
<feature type="domain" description="Copper acquisition factor BIM1-like" evidence="11">
    <location>
        <begin position="34"/>
        <end position="180"/>
    </location>
</feature>
<evidence type="ECO:0000256" key="6">
    <source>
        <dbReference type="ARBA" id="ARBA00023180"/>
    </source>
</evidence>
<dbReference type="GO" id="GO:0098552">
    <property type="term" value="C:side of membrane"/>
    <property type="evidence" value="ECO:0007669"/>
    <property type="project" value="UniProtKB-KW"/>
</dbReference>
<dbReference type="EMBL" id="MU005584">
    <property type="protein sequence ID" value="KAF2683347.1"/>
    <property type="molecule type" value="Genomic_DNA"/>
</dbReference>
<gene>
    <name evidence="12" type="ORF">K458DRAFT_368573</name>
</gene>
<evidence type="ECO:0000256" key="2">
    <source>
        <dbReference type="ARBA" id="ARBA00022475"/>
    </source>
</evidence>
<dbReference type="PANTHER" id="PTHR34992">
    <property type="entry name" value="HYPHAL ANASTAMOSIS-7 PROTEIN"/>
    <property type="match status" value="1"/>
</dbReference>
<keyword evidence="7" id="KW-0449">Lipoprotein</keyword>
<keyword evidence="2" id="KW-1003">Cell membrane</keyword>
<feature type="region of interest" description="Disordered" evidence="8">
    <location>
        <begin position="182"/>
        <end position="208"/>
    </location>
</feature>
<keyword evidence="5 9" id="KW-0472">Membrane</keyword>
<evidence type="ECO:0000256" key="9">
    <source>
        <dbReference type="SAM" id="Phobius"/>
    </source>
</evidence>
<dbReference type="InterPro" id="IPR046936">
    <property type="entry name" value="BIM1-like"/>
</dbReference>
<comment type="subcellular location">
    <subcellularLocation>
        <location evidence="1">Cell membrane</location>
        <topology evidence="1">Lipid-anchor</topology>
        <topology evidence="1">GPI-anchor</topology>
    </subcellularLocation>
</comment>
<protein>
    <recommendedName>
        <fullName evidence="11">Copper acquisition factor BIM1-like domain-containing protein</fullName>
    </recommendedName>
</protein>
<feature type="chain" id="PRO_5026198496" description="Copper acquisition factor BIM1-like domain-containing protein" evidence="10">
    <location>
        <begin position="19"/>
        <end position="273"/>
    </location>
</feature>
<dbReference type="InterPro" id="IPR046530">
    <property type="entry name" value="BIM1-like_dom"/>
</dbReference>
<evidence type="ECO:0000256" key="7">
    <source>
        <dbReference type="ARBA" id="ARBA00023288"/>
    </source>
</evidence>
<dbReference type="AlphaFoldDB" id="A0A6G1IYL4"/>
<evidence type="ECO:0000256" key="4">
    <source>
        <dbReference type="ARBA" id="ARBA00022729"/>
    </source>
</evidence>
<evidence type="ECO:0000259" key="11">
    <source>
        <dbReference type="Pfam" id="PF20238"/>
    </source>
</evidence>
<keyword evidence="4 10" id="KW-0732">Signal</keyword>
<dbReference type="Proteomes" id="UP000799291">
    <property type="component" value="Unassembled WGS sequence"/>
</dbReference>
<sequence>MRSRCLSLFLGLLALVGAQDEQTTHGDGEEGSSMGPVAFLWPPDRTWNAVNDNTGPCGSPNGRSNRTSFPLSQGSVALSIADDAWHVAFRLAVSDNPTTQADFDDQVVDNITDVDPGHQCYKFDALENIVAGTNATIQLEYWAEYEGENNGNNQSFFACADITFVETTKFTAQVPCFNVTSEEFDAPTPTPSTAGVPSPTGLTSQEPSAESAASYAGLSTGAKVGIAMGSVIGGLALIGVVAFFVWRRGKTAGLKGKEEYELRAKNLNASPAE</sequence>
<evidence type="ECO:0000313" key="13">
    <source>
        <dbReference type="Proteomes" id="UP000799291"/>
    </source>
</evidence>
<keyword evidence="3" id="KW-0336">GPI-anchor</keyword>
<dbReference type="GO" id="GO:0005886">
    <property type="term" value="C:plasma membrane"/>
    <property type="evidence" value="ECO:0007669"/>
    <property type="project" value="UniProtKB-SubCell"/>
</dbReference>
<feature type="transmembrane region" description="Helical" evidence="9">
    <location>
        <begin position="224"/>
        <end position="246"/>
    </location>
</feature>
<feature type="compositionally biased region" description="Polar residues" evidence="8">
    <location>
        <begin position="191"/>
        <end position="208"/>
    </location>
</feature>
<evidence type="ECO:0000256" key="1">
    <source>
        <dbReference type="ARBA" id="ARBA00004609"/>
    </source>
</evidence>
<evidence type="ECO:0000256" key="8">
    <source>
        <dbReference type="SAM" id="MobiDB-lite"/>
    </source>
</evidence>
<dbReference type="PANTHER" id="PTHR34992:SF5">
    <property type="entry name" value="ANCHORED PROTEIN, PUTATIVE (AFU_ORTHOLOGUE AFUA_6G02800)-RELATED"/>
    <property type="match status" value="1"/>
</dbReference>
<evidence type="ECO:0000256" key="3">
    <source>
        <dbReference type="ARBA" id="ARBA00022622"/>
    </source>
</evidence>
<dbReference type="CDD" id="cd21176">
    <property type="entry name" value="LPMO_auxiliary-like"/>
    <property type="match status" value="1"/>
</dbReference>
<keyword evidence="9" id="KW-1133">Transmembrane helix</keyword>
<evidence type="ECO:0000313" key="12">
    <source>
        <dbReference type="EMBL" id="KAF2683347.1"/>
    </source>
</evidence>
<organism evidence="12 13">
    <name type="scientific">Lentithecium fluviatile CBS 122367</name>
    <dbReference type="NCBI Taxonomy" id="1168545"/>
    <lineage>
        <taxon>Eukaryota</taxon>
        <taxon>Fungi</taxon>
        <taxon>Dikarya</taxon>
        <taxon>Ascomycota</taxon>
        <taxon>Pezizomycotina</taxon>
        <taxon>Dothideomycetes</taxon>
        <taxon>Pleosporomycetidae</taxon>
        <taxon>Pleosporales</taxon>
        <taxon>Massarineae</taxon>
        <taxon>Lentitheciaceae</taxon>
        <taxon>Lentithecium</taxon>
    </lineage>
</organism>
<accession>A0A6G1IYL4</accession>
<keyword evidence="9" id="KW-0812">Transmembrane</keyword>
<dbReference type="OrthoDB" id="2587363at2759"/>
<keyword evidence="6" id="KW-0325">Glycoprotein</keyword>
<proteinExistence type="predicted"/>
<evidence type="ECO:0000256" key="10">
    <source>
        <dbReference type="SAM" id="SignalP"/>
    </source>
</evidence>
<feature type="signal peptide" evidence="10">
    <location>
        <begin position="1"/>
        <end position="18"/>
    </location>
</feature>
<name>A0A6G1IYL4_9PLEO</name>
<dbReference type="Pfam" id="PF20238">
    <property type="entry name" value="BIM1-like_dom"/>
    <property type="match status" value="1"/>
</dbReference>
<evidence type="ECO:0000256" key="5">
    <source>
        <dbReference type="ARBA" id="ARBA00023136"/>
    </source>
</evidence>